<feature type="domain" description="C3H1-type" evidence="9">
    <location>
        <begin position="7"/>
        <end position="35"/>
    </location>
</feature>
<feature type="region of interest" description="Disordered" evidence="8">
    <location>
        <begin position="35"/>
        <end position="58"/>
    </location>
</feature>
<dbReference type="GO" id="GO:0005634">
    <property type="term" value="C:nucleus"/>
    <property type="evidence" value="ECO:0007669"/>
    <property type="project" value="UniProtKB-SubCell"/>
</dbReference>
<comment type="similarity">
    <text evidence="2">Belongs to the REXO1/REXO3 family.</text>
</comment>
<dbReference type="PANTHER" id="PTHR12801">
    <property type="entry name" value="RNA EXONUCLEASE REXO1 / RECO3 FAMILY MEMBER-RELATED"/>
    <property type="match status" value="1"/>
</dbReference>
<proteinExistence type="inferred from homology"/>
<evidence type="ECO:0000259" key="9">
    <source>
        <dbReference type="PROSITE" id="PS50103"/>
    </source>
</evidence>
<dbReference type="FunFam" id="3.30.420.10:FF:000021">
    <property type="entry name" value="RNA exonuclease 1 homolog"/>
    <property type="match status" value="1"/>
</dbReference>
<feature type="compositionally biased region" description="Low complexity" evidence="8">
    <location>
        <begin position="1033"/>
        <end position="1070"/>
    </location>
</feature>
<keyword evidence="7" id="KW-0863">Zinc-finger</keyword>
<feature type="compositionally biased region" description="Polar residues" evidence="8">
    <location>
        <begin position="775"/>
        <end position="787"/>
    </location>
</feature>
<accession>A0A8B7Y5Y0</accession>
<keyword evidence="10" id="KW-1185">Reference proteome</keyword>
<reference evidence="11" key="1">
    <citation type="submission" date="2025-08" db="UniProtKB">
        <authorList>
            <consortium name="RefSeq"/>
        </authorList>
    </citation>
    <scope>IDENTIFICATION</scope>
</reference>
<feature type="compositionally biased region" description="Basic and acidic residues" evidence="8">
    <location>
        <begin position="522"/>
        <end position="559"/>
    </location>
</feature>
<sequence length="1540" mass="168996">MFTSCGNFRGLNCPFYAQGNGMCRRPYCHFRHVRSSATARTDTEKLQPTKPSGSIDDVYPQTANVSAYVVVAPPTPAASSAPPQDAPKATPSPVQYVPTPIAQIALARRRHKMASSQSSQNAGRKTPTPMYIPTPLSQIAAQPESNSSSSQKYQLTKSPEKSWDETEYDPTSTSLMGYSKSDKYSLDHKLHAPAGENEYDPLENGSLFTVSKQKAPSPETSPQRGQPVGGSKGISDECNHKPTQSSSLGEQTVESGGASAKAEKDEDGLYDFDDLEENVGDDCTDEVDEYSPLPDHDDDTLSPHVSAKYTPTKKYSISTLHSEPGNDSEYDPCSNFSSGESLRKQHEQEKRKELSREEESSDSDALVIDDKADNKRKASSSEDEPAQKKQKCSSDEDNTVLESGRCLTDEGVCRDWLSDGAQENFLAATSVNFDPPSDPVGSFNPSYSYNPSETHSGKEKCDSGSEELNPMAYLTEISKATDDKCTKERPKPKMSQAVKEMVSQDRKARFQEIKGGSSKSKALGEAKQKSVTKKSVETPKHKDSTDEKQTCTSKTEQKQGKVLKQKSTNGAKGEPQVGEYNSNDGEVSPKSRPAVSSDQLSSFFKRMNEQKSKKAKVKSSHETYQPQNKEISKKTDHDAETKKSKVLAGHKNTFPKLPRKAGTVGNKVAGSTGKEDASSIAGSQDLPKSDDVIVIDSSSSSDDCLPQLGSQSTMANGASEESGTCSFTGKQIFAAKVSNRKASTKLLFGDDSDSDSSDVQIVQRSEDEIMLISDGYSSTDGKQITQQTKHHSTDKQGKPTSAVKQQKNSHTVKKPSTNAHSSKPVADRTPSQSHQGAKSVRLDHSKQDSSYQAVKGRLSVKVNIGNSSQSQTVPSVKKRQPQSPFRSEEGNSVVAMDYGVESVSTSDYEEDAELSDDFDINDVELSFSESDTFEECLRIFQEESSKVPVKKPREPQKLKEKQLKTEDLLLSTGKQRVAHSSKFQSAQAKYRKCTPRPKARPTPLQVCHNRYMQAQQQLRQQWQNGPTQQVKDSPAGSKPSGSAGKRIAHVPSSSKPSSLPKSPASSSQPAMGVNARIQLKYSIGHGAGSNTGRKTVAITAPKGERRVAHLPKKVNPRPIIPPDSANKVPSSVRQRYLNLFIDEFLKTTQTEQDAFDQGLKEEKSVYDRATSRNIYLNLSINTLKRLRSAQAPGQSKPASPGKASISHEAIIGGKPATQHTYTLNRSLHSRLASQEEKYEGAFLYKKLKPYLLSEEELVANRYPRPSDTPGHATVREDDTKKCTSADPNQRFCSRCGKTFLRRPDGHYITRESCTYHWGKFWHKKVGGSFEGRFNCCSGTSDAKGCCIAKYHVTEDKTSNLTGFMRTVAKSPPADGNAGLYSLDCEMCYTVKGLELTRVTVIDDKLDCVYDSLVKPSNEIVDYNTRFSGITEDDLKSATTTLQDVQAILLSMFSSDTILIGHSLESDMLALKMIHSTIIDTAVLFPHKRGLPFKRALRTLMAECLSRIIQNDVGGHDSKEDAKSCMELIIWKAKQDAKKTL</sequence>
<evidence type="ECO:0000256" key="3">
    <source>
        <dbReference type="ARBA" id="ARBA00022722"/>
    </source>
</evidence>
<dbReference type="InterPro" id="IPR013520">
    <property type="entry name" value="Ribonucl_H"/>
</dbReference>
<feature type="region of interest" description="Disordered" evidence="8">
    <location>
        <begin position="429"/>
        <end position="466"/>
    </location>
</feature>
<feature type="compositionally biased region" description="Polar residues" evidence="8">
    <location>
        <begin position="443"/>
        <end position="454"/>
    </location>
</feature>
<feature type="compositionally biased region" description="Polar residues" evidence="8">
    <location>
        <begin position="864"/>
        <end position="874"/>
    </location>
</feature>
<dbReference type="InterPro" id="IPR036397">
    <property type="entry name" value="RNaseH_sf"/>
</dbReference>
<dbReference type="InterPro" id="IPR047021">
    <property type="entry name" value="REXO1/3/4-like"/>
</dbReference>
<feature type="compositionally biased region" description="Polar residues" evidence="8">
    <location>
        <begin position="798"/>
        <end position="821"/>
    </location>
</feature>
<feature type="region of interest" description="Disordered" evidence="8">
    <location>
        <begin position="944"/>
        <end position="1004"/>
    </location>
</feature>
<dbReference type="RefSeq" id="XP_022087231.1">
    <property type="nucleotide sequence ID" value="XM_022231539.1"/>
</dbReference>
<feature type="compositionally biased region" description="Basic residues" evidence="8">
    <location>
        <begin position="989"/>
        <end position="999"/>
    </location>
</feature>
<dbReference type="Pfam" id="PF00929">
    <property type="entry name" value="RNase_T"/>
    <property type="match status" value="1"/>
</dbReference>
<feature type="region of interest" description="Disordered" evidence="8">
    <location>
        <begin position="210"/>
        <end position="404"/>
    </location>
</feature>
<feature type="region of interest" description="Disordered" evidence="8">
    <location>
        <begin position="108"/>
        <end position="179"/>
    </location>
</feature>
<keyword evidence="7" id="KW-0862">Zinc</keyword>
<keyword evidence="6" id="KW-0539">Nucleus</keyword>
<dbReference type="InterPro" id="IPR034922">
    <property type="entry name" value="REX1-like_exo"/>
</dbReference>
<feature type="compositionally biased region" description="Basic and acidic residues" evidence="8">
    <location>
        <begin position="630"/>
        <end position="643"/>
    </location>
</feature>
<feature type="compositionally biased region" description="Low complexity" evidence="8">
    <location>
        <begin position="692"/>
        <end position="703"/>
    </location>
</feature>
<feature type="compositionally biased region" description="Basic and acidic residues" evidence="8">
    <location>
        <begin position="479"/>
        <end position="491"/>
    </location>
</feature>
<feature type="region of interest" description="Disordered" evidence="8">
    <location>
        <begin position="746"/>
        <end position="893"/>
    </location>
</feature>
<feature type="compositionally biased region" description="Basic and acidic residues" evidence="8">
    <location>
        <begin position="944"/>
        <end position="967"/>
    </location>
</feature>
<feature type="compositionally biased region" description="Polar residues" evidence="8">
    <location>
        <begin position="241"/>
        <end position="254"/>
    </location>
</feature>
<keyword evidence="3" id="KW-0540">Nuclease</keyword>
<feature type="compositionally biased region" description="Polar residues" evidence="8">
    <location>
        <begin position="135"/>
        <end position="157"/>
    </location>
</feature>
<feature type="region of interest" description="Disordered" evidence="8">
    <location>
        <begin position="1261"/>
        <end position="1281"/>
    </location>
</feature>
<evidence type="ECO:0000256" key="7">
    <source>
        <dbReference type="PROSITE-ProRule" id="PRU00723"/>
    </source>
</evidence>
<organism evidence="10 11">
    <name type="scientific">Acanthaster planci</name>
    <name type="common">Crown-of-thorns starfish</name>
    <dbReference type="NCBI Taxonomy" id="133434"/>
    <lineage>
        <taxon>Eukaryota</taxon>
        <taxon>Metazoa</taxon>
        <taxon>Echinodermata</taxon>
        <taxon>Eleutherozoa</taxon>
        <taxon>Asterozoa</taxon>
        <taxon>Asteroidea</taxon>
        <taxon>Valvatacea</taxon>
        <taxon>Valvatida</taxon>
        <taxon>Acanthasteridae</taxon>
        <taxon>Acanthaster</taxon>
    </lineage>
</organism>
<evidence type="ECO:0000256" key="1">
    <source>
        <dbReference type="ARBA" id="ARBA00004123"/>
    </source>
</evidence>
<feature type="region of interest" description="Disordered" evidence="8">
    <location>
        <begin position="1017"/>
        <end position="1070"/>
    </location>
</feature>
<feature type="compositionally biased region" description="Low complexity" evidence="8">
    <location>
        <begin position="76"/>
        <end position="87"/>
    </location>
</feature>
<evidence type="ECO:0000256" key="4">
    <source>
        <dbReference type="ARBA" id="ARBA00022801"/>
    </source>
</evidence>
<dbReference type="InterPro" id="IPR012337">
    <property type="entry name" value="RNaseH-like_sf"/>
</dbReference>
<evidence type="ECO:0000256" key="6">
    <source>
        <dbReference type="ARBA" id="ARBA00023242"/>
    </source>
</evidence>
<gene>
    <name evidence="11" type="primary">LOC110977424</name>
</gene>
<dbReference type="GO" id="GO:0004527">
    <property type="term" value="F:exonuclease activity"/>
    <property type="evidence" value="ECO:0007669"/>
    <property type="project" value="UniProtKB-KW"/>
</dbReference>
<dbReference type="SUPFAM" id="SSF53098">
    <property type="entry name" value="Ribonuclease H-like"/>
    <property type="match status" value="1"/>
</dbReference>
<dbReference type="Proteomes" id="UP000694845">
    <property type="component" value="Unplaced"/>
</dbReference>
<dbReference type="PANTHER" id="PTHR12801:SF115">
    <property type="entry name" value="FI18136P1-RELATED"/>
    <property type="match status" value="1"/>
</dbReference>
<dbReference type="OMA" id="LMAECLN"/>
<dbReference type="Gene3D" id="3.30.420.10">
    <property type="entry name" value="Ribonuclease H-like superfamily/Ribonuclease H"/>
    <property type="match status" value="1"/>
</dbReference>
<evidence type="ECO:0000256" key="5">
    <source>
        <dbReference type="ARBA" id="ARBA00022839"/>
    </source>
</evidence>
<feature type="compositionally biased region" description="Acidic residues" evidence="8">
    <location>
        <begin position="265"/>
        <end position="289"/>
    </location>
</feature>
<evidence type="ECO:0000256" key="2">
    <source>
        <dbReference type="ARBA" id="ARBA00006357"/>
    </source>
</evidence>
<evidence type="ECO:0000313" key="10">
    <source>
        <dbReference type="Proteomes" id="UP000694845"/>
    </source>
</evidence>
<feature type="zinc finger region" description="C3H1-type" evidence="7">
    <location>
        <begin position="7"/>
        <end position="35"/>
    </location>
</feature>
<dbReference type="CDD" id="cd06145">
    <property type="entry name" value="REX1_like"/>
    <property type="match status" value="1"/>
</dbReference>
<protein>
    <submittedName>
        <fullName evidence="11">RNA exonuclease 1 homolog isoform X1</fullName>
    </submittedName>
</protein>
<keyword evidence="7" id="KW-0479">Metal-binding</keyword>
<dbReference type="Pfam" id="PF15870">
    <property type="entry name" value="EloA-BP1"/>
    <property type="match status" value="1"/>
</dbReference>
<dbReference type="PROSITE" id="PS50103">
    <property type="entry name" value="ZF_C3H1"/>
    <property type="match status" value="1"/>
</dbReference>
<keyword evidence="4" id="KW-0378">Hydrolase</keyword>
<feature type="compositionally biased region" description="Polar residues" evidence="8">
    <location>
        <begin position="210"/>
        <end position="224"/>
    </location>
</feature>
<dbReference type="OrthoDB" id="206335at2759"/>
<name>A0A8B7Y5Y0_ACAPL</name>
<feature type="compositionally biased region" description="Basic and acidic residues" evidence="8">
    <location>
        <begin position="502"/>
        <end position="512"/>
    </location>
</feature>
<dbReference type="SMART" id="SM00479">
    <property type="entry name" value="EXOIII"/>
    <property type="match status" value="1"/>
</dbReference>
<dbReference type="GO" id="GO:0008270">
    <property type="term" value="F:zinc ion binding"/>
    <property type="evidence" value="ECO:0007669"/>
    <property type="project" value="UniProtKB-KW"/>
</dbReference>
<dbReference type="GO" id="GO:0003676">
    <property type="term" value="F:nucleic acid binding"/>
    <property type="evidence" value="ECO:0007669"/>
    <property type="project" value="InterPro"/>
</dbReference>
<feature type="compositionally biased region" description="Basic and acidic residues" evidence="8">
    <location>
        <begin position="368"/>
        <end position="380"/>
    </location>
</feature>
<evidence type="ECO:0000313" key="11">
    <source>
        <dbReference type="RefSeq" id="XP_022087231.1"/>
    </source>
</evidence>
<feature type="compositionally biased region" description="Polar residues" evidence="8">
    <location>
        <begin position="708"/>
        <end position="724"/>
    </location>
</feature>
<dbReference type="KEGG" id="aplc:110977424"/>
<dbReference type="InterPro" id="IPR031736">
    <property type="entry name" value="REXO1-like_dom"/>
</dbReference>
<comment type="subcellular location">
    <subcellularLocation>
        <location evidence="1">Nucleus</location>
    </subcellularLocation>
</comment>
<feature type="region of interest" description="Disordered" evidence="8">
    <location>
        <begin position="76"/>
        <end position="96"/>
    </location>
</feature>
<dbReference type="GeneID" id="110977424"/>
<feature type="region of interest" description="Disordered" evidence="8">
    <location>
        <begin position="479"/>
        <end position="724"/>
    </location>
</feature>
<feature type="compositionally biased region" description="Polar residues" evidence="8">
    <location>
        <begin position="114"/>
        <end position="123"/>
    </location>
</feature>
<dbReference type="InterPro" id="IPR000571">
    <property type="entry name" value="Znf_CCCH"/>
</dbReference>
<keyword evidence="5 11" id="KW-0269">Exonuclease</keyword>
<evidence type="ECO:0000256" key="8">
    <source>
        <dbReference type="SAM" id="MobiDB-lite"/>
    </source>
</evidence>
<feature type="compositionally biased region" description="Basic and acidic residues" evidence="8">
    <location>
        <begin position="341"/>
        <end position="358"/>
    </location>
</feature>